<comment type="caution">
    <text evidence="7">The sequence shown here is derived from an EMBL/GenBank/DDBJ whole genome shotgun (WGS) entry which is preliminary data.</text>
</comment>
<comment type="subcellular location">
    <subcellularLocation>
        <location evidence="1">Membrane</location>
        <topology evidence="1">Multi-pass membrane protein</topology>
    </subcellularLocation>
</comment>
<evidence type="ECO:0000256" key="3">
    <source>
        <dbReference type="ARBA" id="ARBA00022989"/>
    </source>
</evidence>
<evidence type="ECO:0000313" key="8">
    <source>
        <dbReference type="Proteomes" id="UP001232992"/>
    </source>
</evidence>
<dbReference type="PANTHER" id="PTHR10846">
    <property type="entry name" value="SODIUM/POTASSIUM/CALCIUM EXCHANGER"/>
    <property type="match status" value="1"/>
</dbReference>
<organism evidence="7 8">
    <name type="scientific">Roseofilum casamattae BLCC-M143</name>
    <dbReference type="NCBI Taxonomy" id="3022442"/>
    <lineage>
        <taxon>Bacteria</taxon>
        <taxon>Bacillati</taxon>
        <taxon>Cyanobacteriota</taxon>
        <taxon>Cyanophyceae</taxon>
        <taxon>Desertifilales</taxon>
        <taxon>Desertifilaceae</taxon>
        <taxon>Roseofilum</taxon>
        <taxon>Roseofilum casamattae</taxon>
    </lineage>
</organism>
<proteinExistence type="predicted"/>
<feature type="transmembrane region" description="Helical" evidence="5">
    <location>
        <begin position="171"/>
        <end position="189"/>
    </location>
</feature>
<reference evidence="7 8" key="1">
    <citation type="submission" date="2023-01" db="EMBL/GenBank/DDBJ databases">
        <title>Novel diversity within Roseofilum (Cyanobacteria; Desertifilaceae) from marine benthic mats with descriptions of four novel species.</title>
        <authorList>
            <person name="Wang Y."/>
            <person name="Berthold D.E."/>
            <person name="Hu J."/>
            <person name="Lefler F.W."/>
            <person name="Laughinghouse H.D. IV."/>
        </authorList>
    </citation>
    <scope>NUCLEOTIDE SEQUENCE [LARGE SCALE GENOMIC DNA]</scope>
    <source>
        <strain evidence="7 8">BLCC-M143</strain>
    </source>
</reference>
<dbReference type="PANTHER" id="PTHR10846:SF8">
    <property type="entry name" value="INNER MEMBRANE PROTEIN YRBG"/>
    <property type="match status" value="1"/>
</dbReference>
<feature type="transmembrane region" description="Helical" evidence="5">
    <location>
        <begin position="201"/>
        <end position="222"/>
    </location>
</feature>
<dbReference type="InterPro" id="IPR044880">
    <property type="entry name" value="NCX_ion-bd_dom_sf"/>
</dbReference>
<dbReference type="Gene3D" id="1.20.1420.30">
    <property type="entry name" value="NCX, central ion-binding region"/>
    <property type="match status" value="1"/>
</dbReference>
<accession>A0ABT7BZF4</accession>
<feature type="transmembrane region" description="Helical" evidence="5">
    <location>
        <begin position="6"/>
        <end position="23"/>
    </location>
</feature>
<dbReference type="InterPro" id="IPR004481">
    <property type="entry name" value="K/Na/Ca-exchanger"/>
</dbReference>
<dbReference type="NCBIfam" id="TIGR00367">
    <property type="entry name" value="calcium/sodium antiporter"/>
    <property type="match status" value="1"/>
</dbReference>
<dbReference type="Pfam" id="PF01699">
    <property type="entry name" value="Na_Ca_ex"/>
    <property type="match status" value="2"/>
</dbReference>
<feature type="transmembrane region" description="Helical" evidence="5">
    <location>
        <begin position="266"/>
        <end position="284"/>
    </location>
</feature>
<feature type="transmembrane region" description="Helical" evidence="5">
    <location>
        <begin position="108"/>
        <end position="125"/>
    </location>
</feature>
<evidence type="ECO:0000256" key="4">
    <source>
        <dbReference type="ARBA" id="ARBA00023136"/>
    </source>
</evidence>
<evidence type="ECO:0000256" key="1">
    <source>
        <dbReference type="ARBA" id="ARBA00004141"/>
    </source>
</evidence>
<protein>
    <submittedName>
        <fullName evidence="7">Calcium/sodium antiporter</fullName>
    </submittedName>
</protein>
<feature type="transmembrane region" description="Helical" evidence="5">
    <location>
        <begin position="296"/>
        <end position="312"/>
    </location>
</feature>
<evidence type="ECO:0000259" key="6">
    <source>
        <dbReference type="Pfam" id="PF01699"/>
    </source>
</evidence>
<feature type="transmembrane region" description="Helical" evidence="5">
    <location>
        <begin position="234"/>
        <end position="254"/>
    </location>
</feature>
<keyword evidence="4 5" id="KW-0472">Membrane</keyword>
<keyword evidence="8" id="KW-1185">Reference proteome</keyword>
<evidence type="ECO:0000313" key="7">
    <source>
        <dbReference type="EMBL" id="MDJ1184445.1"/>
    </source>
</evidence>
<dbReference type="RefSeq" id="WP_283759099.1">
    <property type="nucleotide sequence ID" value="NZ_JAQOSQ010000015.1"/>
</dbReference>
<feature type="transmembrane region" description="Helical" evidence="5">
    <location>
        <begin position="131"/>
        <end position="150"/>
    </location>
</feature>
<dbReference type="EMBL" id="JAQOSQ010000015">
    <property type="protein sequence ID" value="MDJ1184445.1"/>
    <property type="molecule type" value="Genomic_DNA"/>
</dbReference>
<evidence type="ECO:0000256" key="5">
    <source>
        <dbReference type="SAM" id="Phobius"/>
    </source>
</evidence>
<feature type="transmembrane region" description="Helical" evidence="5">
    <location>
        <begin position="72"/>
        <end position="96"/>
    </location>
</feature>
<sequence length="313" mass="33441">MTSAIAVWAVIFILSLAVLIKSSDYFTDSAEVIGVFFRFPAFIVGVLILSIGTSLPELLSSLVAVLNGSSEIVFGNVLGSNIANIFLIVGVAAVMSKGLVLEYDLSRVDLPLLLGSAFLLILAVINQQFSQGEAIFCILGYIVYLLYTISTRNNEPETGDRPSKQFPIKDAIILVLSCVGLYFGAVWTIESVTKISELLNIGTHIIAVSAVALGTSLPELLVTLNAASKGNAEIALGNVVGSNIFNSLVVMGIPGLVGKLEINQDLLVVGLPFMAAGTLLFYTVAQDKNITQWEGLLFFVFYGLFITKFFGLA</sequence>
<keyword evidence="3 5" id="KW-1133">Transmembrane helix</keyword>
<gene>
    <name evidence="7" type="ORF">PMH09_14760</name>
</gene>
<feature type="domain" description="Sodium/calcium exchanger membrane region" evidence="6">
    <location>
        <begin position="9"/>
        <end position="149"/>
    </location>
</feature>
<dbReference type="InterPro" id="IPR004837">
    <property type="entry name" value="NaCa_Exmemb"/>
</dbReference>
<dbReference type="Proteomes" id="UP001232992">
    <property type="component" value="Unassembled WGS sequence"/>
</dbReference>
<evidence type="ECO:0000256" key="2">
    <source>
        <dbReference type="ARBA" id="ARBA00022692"/>
    </source>
</evidence>
<feature type="domain" description="Sodium/calcium exchanger membrane region" evidence="6">
    <location>
        <begin position="171"/>
        <end position="307"/>
    </location>
</feature>
<keyword evidence="2 5" id="KW-0812">Transmembrane</keyword>
<name>A0ABT7BZF4_9CYAN</name>